<dbReference type="KEGG" id="kng:KNAG_0F03060"/>
<evidence type="ECO:0000256" key="6">
    <source>
        <dbReference type="ARBA" id="ARBA00023128"/>
    </source>
</evidence>
<name>J7RN67_HUIN7</name>
<dbReference type="PANTHER" id="PTHR14360:SF12">
    <property type="entry name" value="MOZ PROTEIN REPRESENTS A CHROMATIN-ASSOCIATED ACETYLTRANSFERASE"/>
    <property type="match status" value="1"/>
</dbReference>
<sequence length="290" mass="33476">MFRLTSSPRKVFQLALRYARVERFHGNVLCANKSMSIVGRNTSKVRSTTTTTQTPKNDLIKTLSEQLILETHLNLHKPTRAENQMDTMQIYRRLTQNKGAPAFNRAQSLLLLDIIRDLLNDNFYNDYNDKFLRDFEIDKQLHLYHSLESEIHYIIDKSRSTELNRNHLQLMRLQRDLGTTVDEINELIIDSFDKDAKLELNQQKSDNTLLYNRINLNLNDCTNKITVKIVSGIKSEIENLRWQTTRSGLLAIIILASLLLTGVVVSNKKSRTDSQDSDGNEVDNDVDIII</sequence>
<evidence type="ECO:0000256" key="8">
    <source>
        <dbReference type="SAM" id="Phobius"/>
    </source>
</evidence>
<keyword evidence="10" id="KW-1185">Reference proteome</keyword>
<dbReference type="Proteomes" id="UP000006310">
    <property type="component" value="Chromosome 6"/>
</dbReference>
<dbReference type="GO" id="GO:0005743">
    <property type="term" value="C:mitochondrial inner membrane"/>
    <property type="evidence" value="ECO:0007669"/>
    <property type="project" value="EnsemblFungi"/>
</dbReference>
<dbReference type="GO" id="GO:2000214">
    <property type="term" value="P:regulation of L-proline metabolic process"/>
    <property type="evidence" value="ECO:0007669"/>
    <property type="project" value="EnsemblFungi"/>
</dbReference>
<evidence type="ECO:0000256" key="4">
    <source>
        <dbReference type="ARBA" id="ARBA00022989"/>
    </source>
</evidence>
<reference evidence="9 10" key="1">
    <citation type="journal article" date="2011" name="Proc. Natl. Acad. Sci. U.S.A.">
        <title>Evolutionary erosion of yeast sex chromosomes by mating-type switching accidents.</title>
        <authorList>
            <person name="Gordon J.L."/>
            <person name="Armisen D."/>
            <person name="Proux-Wera E."/>
            <person name="Oheigeartaigh S.S."/>
            <person name="Byrne K.P."/>
            <person name="Wolfe K.H."/>
        </authorList>
    </citation>
    <scope>NUCLEOTIDE SEQUENCE [LARGE SCALE GENOMIC DNA]</scope>
    <source>
        <strain evidence="10">ATCC MYA-139 / BCRC 22969 / CBS 8797 / CCRC 22969 / KCTC 17520 / NBRC 10181 / NCYC 3082</strain>
    </source>
</reference>
<dbReference type="RefSeq" id="XP_022465214.1">
    <property type="nucleotide sequence ID" value="XM_022608749.1"/>
</dbReference>
<keyword evidence="3 8" id="KW-0812">Transmembrane</keyword>
<dbReference type="GeneID" id="34526683"/>
<evidence type="ECO:0000313" key="10">
    <source>
        <dbReference type="Proteomes" id="UP000006310"/>
    </source>
</evidence>
<keyword evidence="5" id="KW-0175">Coiled coil</keyword>
<gene>
    <name evidence="9" type="primary">KNAG0F03060</name>
    <name evidence="9" type="ordered locus">KNAG_0F03060</name>
</gene>
<dbReference type="OrthoDB" id="5424147at2759"/>
<evidence type="ECO:0000313" key="9">
    <source>
        <dbReference type="EMBL" id="CCK70968.1"/>
    </source>
</evidence>
<dbReference type="STRING" id="1071383.J7RN67"/>
<comment type="subcellular location">
    <subcellularLocation>
        <location evidence="2">Membrane</location>
    </subcellularLocation>
    <subcellularLocation>
        <location evidence="1">Mitochondrion</location>
    </subcellularLocation>
</comment>
<dbReference type="Pfam" id="PF07798">
    <property type="entry name" value="CCDC90-like"/>
    <property type="match status" value="1"/>
</dbReference>
<dbReference type="eggNOG" id="ENOG502RBZK">
    <property type="taxonomic scope" value="Eukaryota"/>
</dbReference>
<organism evidence="9 10">
    <name type="scientific">Huiozyma naganishii (strain ATCC MYA-139 / BCRC 22969 / CBS 8797 / KCTC 17520 / NBRC 10181 / NCYC 3082 / Yp74L-3)</name>
    <name type="common">Yeast</name>
    <name type="synonym">Kazachstania naganishii</name>
    <dbReference type="NCBI Taxonomy" id="1071383"/>
    <lineage>
        <taxon>Eukaryota</taxon>
        <taxon>Fungi</taxon>
        <taxon>Dikarya</taxon>
        <taxon>Ascomycota</taxon>
        <taxon>Saccharomycotina</taxon>
        <taxon>Saccharomycetes</taxon>
        <taxon>Saccharomycetales</taxon>
        <taxon>Saccharomycetaceae</taxon>
        <taxon>Huiozyma</taxon>
    </lineage>
</organism>
<evidence type="ECO:0000256" key="5">
    <source>
        <dbReference type="ARBA" id="ARBA00023054"/>
    </source>
</evidence>
<evidence type="ECO:0000256" key="1">
    <source>
        <dbReference type="ARBA" id="ARBA00004173"/>
    </source>
</evidence>
<keyword evidence="6" id="KW-0496">Mitochondrion</keyword>
<dbReference type="OMA" id="QVRINIY"/>
<accession>J7RN67</accession>
<evidence type="ECO:0000256" key="2">
    <source>
        <dbReference type="ARBA" id="ARBA00004370"/>
    </source>
</evidence>
<evidence type="ECO:0000256" key="7">
    <source>
        <dbReference type="ARBA" id="ARBA00023136"/>
    </source>
</evidence>
<protein>
    <submittedName>
        <fullName evidence="9">Uncharacterized protein</fullName>
    </submittedName>
</protein>
<dbReference type="InterPro" id="IPR024461">
    <property type="entry name" value="CCDC90-like"/>
</dbReference>
<reference evidence="10" key="2">
    <citation type="submission" date="2012-08" db="EMBL/GenBank/DDBJ databases">
        <title>Genome sequence of Kazachstania naganishii.</title>
        <authorList>
            <person name="Gordon J.L."/>
            <person name="Armisen D."/>
            <person name="Proux-Wera E."/>
            <person name="OhEigeartaigh S.S."/>
            <person name="Byrne K.P."/>
            <person name="Wolfe K.H."/>
        </authorList>
    </citation>
    <scope>NUCLEOTIDE SEQUENCE [LARGE SCALE GENOMIC DNA]</scope>
    <source>
        <strain evidence="10">ATCC MYA-139 / BCRC 22969 / CBS 8797 / CCRC 22969 / KCTC 17520 / NBRC 10181 / NCYC 3082</strain>
    </source>
</reference>
<evidence type="ECO:0000256" key="3">
    <source>
        <dbReference type="ARBA" id="ARBA00022692"/>
    </source>
</evidence>
<keyword evidence="4 8" id="KW-1133">Transmembrane helix</keyword>
<keyword evidence="7 8" id="KW-0472">Membrane</keyword>
<dbReference type="EMBL" id="HE978319">
    <property type="protein sequence ID" value="CCK70968.1"/>
    <property type="molecule type" value="Genomic_DNA"/>
</dbReference>
<dbReference type="AlphaFoldDB" id="J7RN67"/>
<feature type="transmembrane region" description="Helical" evidence="8">
    <location>
        <begin position="247"/>
        <end position="265"/>
    </location>
</feature>
<proteinExistence type="predicted"/>
<dbReference type="PANTHER" id="PTHR14360">
    <property type="entry name" value="PROTEIN FMP32, MITOCHONDRIAL"/>
    <property type="match status" value="1"/>
</dbReference>
<dbReference type="HOGENOM" id="CLU_062868_0_0_1"/>